<evidence type="ECO:0000313" key="7">
    <source>
        <dbReference type="Proteomes" id="UP000813385"/>
    </source>
</evidence>
<proteinExistence type="predicted"/>
<keyword evidence="3" id="KW-0732">Signal</keyword>
<evidence type="ECO:0000259" key="4">
    <source>
        <dbReference type="PROSITE" id="PS00497"/>
    </source>
</evidence>
<dbReference type="PROSITE" id="PS00497">
    <property type="entry name" value="TYROSINASE_1"/>
    <property type="match status" value="1"/>
</dbReference>
<dbReference type="InterPro" id="IPR050316">
    <property type="entry name" value="Tyrosinase/Hemocyanin"/>
</dbReference>
<sequence>MQAAKVLLALFGAAAAAPAAINTTCKTPVLRQEWRQLPEATRQSYLAAVKCLKTKPSRLGLTTPLYDDFPYVHARLDTEIHFVASFLPWHRYFVHLYEKALQSCGYDGVATYWDWSLDVANVSASSIWDAQSAFGGNGVAPRPTDTSTDERRPFKDFTVEYSQLATEKHCIGRNWNSGGEEVGSMWAESYTPAIVAAGQEHVYFTSYSVTLENGPHGAIHAAVGGDMSPSTSPNDPIFFLHHGHIDRLWTL</sequence>
<organism evidence="6 7">
    <name type="scientific">Plectosphaerella cucumerina</name>
    <dbReference type="NCBI Taxonomy" id="40658"/>
    <lineage>
        <taxon>Eukaryota</taxon>
        <taxon>Fungi</taxon>
        <taxon>Dikarya</taxon>
        <taxon>Ascomycota</taxon>
        <taxon>Pezizomycotina</taxon>
        <taxon>Sordariomycetes</taxon>
        <taxon>Hypocreomycetidae</taxon>
        <taxon>Glomerellales</taxon>
        <taxon>Plectosphaerellaceae</taxon>
        <taxon>Plectosphaerella</taxon>
    </lineage>
</organism>
<keyword evidence="1" id="KW-0479">Metal-binding</keyword>
<evidence type="ECO:0000313" key="6">
    <source>
        <dbReference type="EMBL" id="KAH7357833.1"/>
    </source>
</evidence>
<dbReference type="PROSITE" id="PS00498">
    <property type="entry name" value="TYROSINASE_2"/>
    <property type="match status" value="1"/>
</dbReference>
<evidence type="ECO:0000256" key="1">
    <source>
        <dbReference type="ARBA" id="ARBA00022723"/>
    </source>
</evidence>
<feature type="chain" id="PRO_5035456841" evidence="3">
    <location>
        <begin position="17"/>
        <end position="251"/>
    </location>
</feature>
<keyword evidence="2" id="KW-0186">Copper</keyword>
<dbReference type="GO" id="GO:0004497">
    <property type="term" value="F:monooxygenase activity"/>
    <property type="evidence" value="ECO:0007669"/>
    <property type="project" value="UniProtKB-KW"/>
</dbReference>
<dbReference type="PANTHER" id="PTHR11474:SF126">
    <property type="entry name" value="TYROSINASE-LIKE PROTEIN TYR-1-RELATED"/>
    <property type="match status" value="1"/>
</dbReference>
<dbReference type="GO" id="GO:0046872">
    <property type="term" value="F:metal ion binding"/>
    <property type="evidence" value="ECO:0007669"/>
    <property type="project" value="UniProtKB-KW"/>
</dbReference>
<feature type="signal peptide" evidence="3">
    <location>
        <begin position="1"/>
        <end position="16"/>
    </location>
</feature>
<protein>
    <submittedName>
        <fullName evidence="6">Monooxygenase</fullName>
    </submittedName>
</protein>
<accession>A0A8K0TE23</accession>
<dbReference type="InterPro" id="IPR002227">
    <property type="entry name" value="Tyrosinase_Cu-bd"/>
</dbReference>
<dbReference type="SUPFAM" id="SSF48056">
    <property type="entry name" value="Di-copper centre-containing domain"/>
    <property type="match status" value="1"/>
</dbReference>
<dbReference type="Proteomes" id="UP000813385">
    <property type="component" value="Unassembled WGS sequence"/>
</dbReference>
<gene>
    <name evidence="6" type="ORF">B0T11DRAFT_227822</name>
</gene>
<feature type="domain" description="Tyrosinase copper-binding" evidence="5">
    <location>
        <begin position="235"/>
        <end position="246"/>
    </location>
</feature>
<comment type="caution">
    <text evidence="6">The sequence shown here is derived from an EMBL/GenBank/DDBJ whole genome shotgun (WGS) entry which is preliminary data.</text>
</comment>
<evidence type="ECO:0000259" key="5">
    <source>
        <dbReference type="PROSITE" id="PS00498"/>
    </source>
</evidence>
<keyword evidence="6" id="KW-0560">Oxidoreductase</keyword>
<dbReference type="PRINTS" id="PR00092">
    <property type="entry name" value="TYROSINASE"/>
</dbReference>
<reference evidence="6" key="1">
    <citation type="journal article" date="2021" name="Nat. Commun.">
        <title>Genetic determinants of endophytism in the Arabidopsis root mycobiome.</title>
        <authorList>
            <person name="Mesny F."/>
            <person name="Miyauchi S."/>
            <person name="Thiergart T."/>
            <person name="Pickel B."/>
            <person name="Atanasova L."/>
            <person name="Karlsson M."/>
            <person name="Huettel B."/>
            <person name="Barry K.W."/>
            <person name="Haridas S."/>
            <person name="Chen C."/>
            <person name="Bauer D."/>
            <person name="Andreopoulos W."/>
            <person name="Pangilinan J."/>
            <person name="LaButti K."/>
            <person name="Riley R."/>
            <person name="Lipzen A."/>
            <person name="Clum A."/>
            <person name="Drula E."/>
            <person name="Henrissat B."/>
            <person name="Kohler A."/>
            <person name="Grigoriev I.V."/>
            <person name="Martin F.M."/>
            <person name="Hacquard S."/>
        </authorList>
    </citation>
    <scope>NUCLEOTIDE SEQUENCE</scope>
    <source>
        <strain evidence="6">MPI-CAGE-AT-0016</strain>
    </source>
</reference>
<dbReference type="Pfam" id="PF00264">
    <property type="entry name" value="Tyrosinase"/>
    <property type="match status" value="1"/>
</dbReference>
<dbReference type="OrthoDB" id="6132182at2759"/>
<keyword evidence="7" id="KW-1185">Reference proteome</keyword>
<evidence type="ECO:0000256" key="3">
    <source>
        <dbReference type="SAM" id="SignalP"/>
    </source>
</evidence>
<name>A0A8K0TE23_9PEZI</name>
<evidence type="ECO:0000256" key="2">
    <source>
        <dbReference type="ARBA" id="ARBA00023008"/>
    </source>
</evidence>
<dbReference type="Gene3D" id="1.10.1280.10">
    <property type="entry name" value="Di-copper center containing domain from catechol oxidase"/>
    <property type="match status" value="1"/>
</dbReference>
<keyword evidence="6" id="KW-0503">Monooxygenase</keyword>
<dbReference type="AlphaFoldDB" id="A0A8K0TE23"/>
<dbReference type="EMBL" id="JAGPXD010000004">
    <property type="protein sequence ID" value="KAH7357833.1"/>
    <property type="molecule type" value="Genomic_DNA"/>
</dbReference>
<dbReference type="InterPro" id="IPR008922">
    <property type="entry name" value="Di-copper_centre_dom_sf"/>
</dbReference>
<dbReference type="PANTHER" id="PTHR11474">
    <property type="entry name" value="TYROSINASE FAMILY MEMBER"/>
    <property type="match status" value="1"/>
</dbReference>
<feature type="domain" description="Tyrosinase copper-binding" evidence="4">
    <location>
        <begin position="81"/>
        <end position="98"/>
    </location>
</feature>